<dbReference type="CDD" id="cd07067">
    <property type="entry name" value="HP_PGM_like"/>
    <property type="match status" value="1"/>
</dbReference>
<dbReference type="GO" id="GO:0016787">
    <property type="term" value="F:hydrolase activity"/>
    <property type="evidence" value="ECO:0007669"/>
    <property type="project" value="UniProtKB-KW"/>
</dbReference>
<dbReference type="InterPro" id="IPR013078">
    <property type="entry name" value="His_Pase_superF_clade-1"/>
</dbReference>
<protein>
    <submittedName>
        <fullName evidence="1">Phosphohistidine phosphatase</fullName>
        <ecNumber evidence="1">3.1.3.-</ecNumber>
    </submittedName>
</protein>
<evidence type="ECO:0000313" key="1">
    <source>
        <dbReference type="EMBL" id="MBB5273137.1"/>
    </source>
</evidence>
<evidence type="ECO:0000313" key="2">
    <source>
        <dbReference type="Proteomes" id="UP000532440"/>
    </source>
</evidence>
<name>A0A7W8HJB6_9BURK</name>
<dbReference type="Gene3D" id="3.40.50.1240">
    <property type="entry name" value="Phosphoglycerate mutase-like"/>
    <property type="match status" value="1"/>
</dbReference>
<dbReference type="Proteomes" id="UP000532440">
    <property type="component" value="Unassembled WGS sequence"/>
</dbReference>
<dbReference type="SMART" id="SM00855">
    <property type="entry name" value="PGAM"/>
    <property type="match status" value="1"/>
</dbReference>
<dbReference type="AlphaFoldDB" id="A0A7W8HJB6"/>
<keyword evidence="2" id="KW-1185">Reference proteome</keyword>
<proteinExistence type="predicted"/>
<dbReference type="EC" id="3.1.3.-" evidence="1"/>
<accession>A0A7W8HJB6</accession>
<gene>
    <name evidence="1" type="ORF">HNQ70_003165</name>
</gene>
<dbReference type="InterPro" id="IPR029033">
    <property type="entry name" value="His_PPase_superfam"/>
</dbReference>
<dbReference type="SUPFAM" id="SSF53254">
    <property type="entry name" value="Phosphoglycerate mutase-like"/>
    <property type="match status" value="1"/>
</dbReference>
<dbReference type="Pfam" id="PF00300">
    <property type="entry name" value="His_Phos_1"/>
    <property type="match status" value="1"/>
</dbReference>
<organism evidence="1 2">
    <name type="scientific">Quisquiliibacterium transsilvanicum</name>
    <dbReference type="NCBI Taxonomy" id="1549638"/>
    <lineage>
        <taxon>Bacteria</taxon>
        <taxon>Pseudomonadati</taxon>
        <taxon>Pseudomonadota</taxon>
        <taxon>Betaproteobacteria</taxon>
        <taxon>Burkholderiales</taxon>
        <taxon>Burkholderiaceae</taxon>
        <taxon>Quisquiliibacterium</taxon>
    </lineage>
</organism>
<comment type="caution">
    <text evidence="1">The sequence shown here is derived from an EMBL/GenBank/DDBJ whole genome shotgun (WGS) entry which is preliminary data.</text>
</comment>
<dbReference type="RefSeq" id="WP_183969446.1">
    <property type="nucleotide sequence ID" value="NZ_BAABEW010000024.1"/>
</dbReference>
<sequence>MNLILWRHAEAEDAEPDLGRRLTARGRKQAEKMAAWLKPKLPERYVVLASPAQRTRQTADALGPGYRVDLRLAPDGDVPDCLAAIEWPEGPRDAAGTVILVGHQPTLGRLASLLLSGQEADWSVRKGAIWWLSTRERDDRRQLVLRTVISPEQI</sequence>
<keyword evidence="1" id="KW-0378">Hydrolase</keyword>
<dbReference type="EMBL" id="JACHGB010000006">
    <property type="protein sequence ID" value="MBB5273137.1"/>
    <property type="molecule type" value="Genomic_DNA"/>
</dbReference>
<reference evidence="1 2" key="1">
    <citation type="submission" date="2020-08" db="EMBL/GenBank/DDBJ databases">
        <title>Genomic Encyclopedia of Type Strains, Phase IV (KMG-IV): sequencing the most valuable type-strain genomes for metagenomic binning, comparative biology and taxonomic classification.</title>
        <authorList>
            <person name="Goeker M."/>
        </authorList>
    </citation>
    <scope>NUCLEOTIDE SEQUENCE [LARGE SCALE GENOMIC DNA]</scope>
    <source>
        <strain evidence="1 2">DSM 29781</strain>
    </source>
</reference>